<organism evidence="1 2">
    <name type="scientific">Thermus brockianus</name>
    <dbReference type="NCBI Taxonomy" id="56956"/>
    <lineage>
        <taxon>Bacteria</taxon>
        <taxon>Thermotogati</taxon>
        <taxon>Deinococcota</taxon>
        <taxon>Deinococci</taxon>
        <taxon>Thermales</taxon>
        <taxon>Thermaceae</taxon>
        <taxon>Thermus</taxon>
    </lineage>
</organism>
<accession>A0A1J0LY75</accession>
<geneLocation type="plasmid" evidence="2">
    <name>ptb1</name>
</geneLocation>
<reference evidence="2" key="1">
    <citation type="submission" date="2016-06" db="EMBL/GenBank/DDBJ databases">
        <title>Whole genome sequencing of Thermus brockianus strain GE-1.</title>
        <authorList>
            <person name="Schaefers C."/>
            <person name="Blank S."/>
            <person name="Wiebusch S."/>
            <person name="Elleuche S."/>
            <person name="Antranikian G."/>
        </authorList>
    </citation>
    <scope>NUCLEOTIDE SEQUENCE [LARGE SCALE GENOMIC DNA]</scope>
    <source>
        <strain evidence="2">GE-1</strain>
        <plasmid evidence="2">ptb1</plasmid>
    </source>
</reference>
<evidence type="ECO:0000313" key="2">
    <source>
        <dbReference type="Proteomes" id="UP000182993"/>
    </source>
</evidence>
<dbReference type="AlphaFoldDB" id="A0A1J0LY75"/>
<gene>
    <name evidence="1" type="ORF">A0O31_02404</name>
</gene>
<proteinExistence type="predicted"/>
<name>A0A1J0LY75_THEBO</name>
<dbReference type="Proteomes" id="UP000182993">
    <property type="component" value="Plasmid pTB1"/>
</dbReference>
<keyword evidence="1" id="KW-0614">Plasmid</keyword>
<evidence type="ECO:0008006" key="3">
    <source>
        <dbReference type="Google" id="ProtNLM"/>
    </source>
</evidence>
<dbReference type="RefSeq" id="WP_237259075.1">
    <property type="nucleotide sequence ID" value="NZ_CP016313.1"/>
</dbReference>
<dbReference type="PROSITE" id="PS51257">
    <property type="entry name" value="PROKAR_LIPOPROTEIN"/>
    <property type="match status" value="1"/>
</dbReference>
<protein>
    <recommendedName>
        <fullName evidence="3">Lipoprotein</fullName>
    </recommendedName>
</protein>
<dbReference type="EMBL" id="CP016313">
    <property type="protein sequence ID" value="APD10429.1"/>
    <property type="molecule type" value="Genomic_DNA"/>
</dbReference>
<evidence type="ECO:0000313" key="1">
    <source>
        <dbReference type="EMBL" id="APD10429.1"/>
    </source>
</evidence>
<dbReference type="KEGG" id="tbc:A0O31_02404"/>
<sequence length="147" mass="16226">MRTSLLPFTLFLLTACVPVFVGAETLLVSKRFGLVLPEAQLLARVEEGSVEITEFTYPPQSGYRPRSVEDLRGVGSLLEGQLRAQGFSVICRRENLSLLGDAYWIVRMARGGEGVGLLLQPLALPDRYRLEVALTPPEPVPFTCPPR</sequence>